<dbReference type="Gene3D" id="1.20.1250.20">
    <property type="entry name" value="MFS general substrate transporter like domains"/>
    <property type="match status" value="1"/>
</dbReference>
<sequence>MIKRLRNIRYCVPMLVIVFSTLMLLTYIGYNEAKLKYLPFQLNKMSAQSEIVKNGFDSYLNAGLPVSQFSGFRTLASTLMKSDDSILNIRVIDQNGAIIFFESKDGTKQEDVKPNLDEYRANPIEFDFPAFQSLETERSYLISQQLTSKFGPVGEVQIEADKTLLVSELDRQFALPFQAVIGLTLLYLVVIAIYELRTASSSSRLRVLKITYVVCYMALSLVISKTVYNVYEHGANATTRAMTDSMVQRLTSVRDVGVHLEDLAGIDRMLDKYKSGNRTIEAIALIKGDTNLAHTDPSQVGKPYQVLEDCYEYVNDLGREQGENIKFRVAVNIPTDVLIRTILSSTKAFIVLFIACALLAWIFLNAGTSLIELLDKRAQNAASHPNTDSNASTGAEDKEGSISFEIGLNLVQPAYFMVVLVNALFVPFLPKLIADMAATSGSSFATASMPFTLYYLFFALVLIPAGQYAERGNLKKLMTVGFLAEFIGMMLIFLSDDYWIVALARIFSGIGQGLFLIGLQSYVMVITPKSQRSRGHAVKVVGRNSALIAGTAIGALLYAYIDYRMIFLMASVVSLLSIAYLWNLVPRAESIAGNVAQEVTEESKHPWEALRRNIVSVVRDTEFMRTLTLIGIVGKMSIAGVVMFAVPLVMLGQGYKADDVGLMLMIYYVASMVMTKYVTRLVDGPGMSRRVLICSAIVGGVATVFVGFVSQSDAHVAGLMPGMESLLWLSNQANALGIGGNSLVLYTAIIFLGISNGLLAAPVMTHINNTEVSQREGVKKIAATYVFLERFGHVAGPAVIAQLLFLNNNSPLAMSLFGILSVVLGVLYMFFSHSGRPVALAAKEA</sequence>
<feature type="transmembrane region" description="Helical" evidence="6">
    <location>
        <begin position="540"/>
        <end position="560"/>
    </location>
</feature>
<feature type="transmembrane region" description="Helical" evidence="6">
    <location>
        <begin position="691"/>
        <end position="710"/>
    </location>
</feature>
<evidence type="ECO:0000256" key="1">
    <source>
        <dbReference type="ARBA" id="ARBA00004651"/>
    </source>
</evidence>
<dbReference type="InterPro" id="IPR020846">
    <property type="entry name" value="MFS_dom"/>
</dbReference>
<feature type="transmembrane region" description="Helical" evidence="6">
    <location>
        <begin position="173"/>
        <end position="194"/>
    </location>
</feature>
<keyword evidence="2" id="KW-1003">Cell membrane</keyword>
<dbReference type="SUPFAM" id="SSF103473">
    <property type="entry name" value="MFS general substrate transporter"/>
    <property type="match status" value="1"/>
</dbReference>
<feature type="transmembrane region" description="Helical" evidence="6">
    <location>
        <begin position="206"/>
        <end position="223"/>
    </location>
</feature>
<feature type="transmembrane region" description="Helical" evidence="6">
    <location>
        <begin position="743"/>
        <end position="764"/>
    </location>
</feature>
<dbReference type="RefSeq" id="WP_386722660.1">
    <property type="nucleotide sequence ID" value="NZ_JBHRSZ010000007.1"/>
</dbReference>
<feature type="transmembrane region" description="Helical" evidence="6">
    <location>
        <begin position="785"/>
        <end position="806"/>
    </location>
</feature>
<dbReference type="PROSITE" id="PS50850">
    <property type="entry name" value="MFS"/>
    <property type="match status" value="1"/>
</dbReference>
<evidence type="ECO:0000256" key="4">
    <source>
        <dbReference type="ARBA" id="ARBA00022989"/>
    </source>
</evidence>
<dbReference type="InterPro" id="IPR036259">
    <property type="entry name" value="MFS_trans_sf"/>
</dbReference>
<feature type="transmembrane region" description="Helical" evidence="6">
    <location>
        <begin position="12"/>
        <end position="30"/>
    </location>
</feature>
<feature type="transmembrane region" description="Helical" evidence="6">
    <location>
        <begin position="812"/>
        <end position="831"/>
    </location>
</feature>
<feature type="domain" description="Major facilitator superfamily (MFS) profile" evidence="7">
    <location>
        <begin position="407"/>
        <end position="836"/>
    </location>
</feature>
<dbReference type="Proteomes" id="UP001595476">
    <property type="component" value="Unassembled WGS sequence"/>
</dbReference>
<dbReference type="InterPro" id="IPR050189">
    <property type="entry name" value="MFS_Efflux_Transporters"/>
</dbReference>
<protein>
    <submittedName>
        <fullName evidence="8">MFS transporter</fullName>
    </submittedName>
</protein>
<comment type="caution">
    <text evidence="8">The sequence shown here is derived from an EMBL/GenBank/DDBJ whole genome shotgun (WGS) entry which is preliminary data.</text>
</comment>
<evidence type="ECO:0000313" key="8">
    <source>
        <dbReference type="EMBL" id="MFC3152735.1"/>
    </source>
</evidence>
<feature type="transmembrane region" description="Helical" evidence="6">
    <location>
        <begin position="445"/>
        <end position="465"/>
    </location>
</feature>
<feature type="transmembrane region" description="Helical" evidence="6">
    <location>
        <begin position="627"/>
        <end position="648"/>
    </location>
</feature>
<proteinExistence type="predicted"/>
<evidence type="ECO:0000256" key="2">
    <source>
        <dbReference type="ARBA" id="ARBA00022475"/>
    </source>
</evidence>
<name>A0ABV7HKP8_9GAMM</name>
<dbReference type="InterPro" id="IPR011701">
    <property type="entry name" value="MFS"/>
</dbReference>
<feature type="transmembrane region" description="Helical" evidence="6">
    <location>
        <begin position="348"/>
        <end position="367"/>
    </location>
</feature>
<keyword evidence="3 6" id="KW-0812">Transmembrane</keyword>
<dbReference type="Pfam" id="PF07690">
    <property type="entry name" value="MFS_1"/>
    <property type="match status" value="1"/>
</dbReference>
<keyword evidence="9" id="KW-1185">Reference proteome</keyword>
<feature type="transmembrane region" description="Helical" evidence="6">
    <location>
        <begin position="660"/>
        <end position="679"/>
    </location>
</feature>
<organism evidence="8 9">
    <name type="scientific">Litoribrevibacter euphylliae</name>
    <dbReference type="NCBI Taxonomy" id="1834034"/>
    <lineage>
        <taxon>Bacteria</taxon>
        <taxon>Pseudomonadati</taxon>
        <taxon>Pseudomonadota</taxon>
        <taxon>Gammaproteobacteria</taxon>
        <taxon>Oceanospirillales</taxon>
        <taxon>Oceanospirillaceae</taxon>
        <taxon>Litoribrevibacter</taxon>
    </lineage>
</organism>
<feature type="transmembrane region" description="Helical" evidence="6">
    <location>
        <begin position="566"/>
        <end position="585"/>
    </location>
</feature>
<feature type="transmembrane region" description="Helical" evidence="6">
    <location>
        <begin position="477"/>
        <end position="494"/>
    </location>
</feature>
<keyword evidence="5 6" id="KW-0472">Membrane</keyword>
<feature type="transmembrane region" description="Helical" evidence="6">
    <location>
        <begin position="414"/>
        <end position="433"/>
    </location>
</feature>
<evidence type="ECO:0000256" key="3">
    <source>
        <dbReference type="ARBA" id="ARBA00022692"/>
    </source>
</evidence>
<evidence type="ECO:0000256" key="6">
    <source>
        <dbReference type="SAM" id="Phobius"/>
    </source>
</evidence>
<feature type="transmembrane region" description="Helical" evidence="6">
    <location>
        <begin position="500"/>
        <end position="519"/>
    </location>
</feature>
<reference evidence="9" key="1">
    <citation type="journal article" date="2019" name="Int. J. Syst. Evol. Microbiol.">
        <title>The Global Catalogue of Microorganisms (GCM) 10K type strain sequencing project: providing services to taxonomists for standard genome sequencing and annotation.</title>
        <authorList>
            <consortium name="The Broad Institute Genomics Platform"/>
            <consortium name="The Broad Institute Genome Sequencing Center for Infectious Disease"/>
            <person name="Wu L."/>
            <person name="Ma J."/>
        </authorList>
    </citation>
    <scope>NUCLEOTIDE SEQUENCE [LARGE SCALE GENOMIC DNA]</scope>
    <source>
        <strain evidence="9">KCTC 52438</strain>
    </source>
</reference>
<dbReference type="PANTHER" id="PTHR43124">
    <property type="entry name" value="PURINE EFFLUX PUMP PBUE"/>
    <property type="match status" value="1"/>
</dbReference>
<comment type="subcellular location">
    <subcellularLocation>
        <location evidence="1">Cell membrane</location>
        <topology evidence="1">Multi-pass membrane protein</topology>
    </subcellularLocation>
</comment>
<dbReference type="PANTHER" id="PTHR43124:SF3">
    <property type="entry name" value="CHLORAMPHENICOL EFFLUX PUMP RV0191"/>
    <property type="match status" value="1"/>
</dbReference>
<keyword evidence="4 6" id="KW-1133">Transmembrane helix</keyword>
<accession>A0ABV7HKP8</accession>
<evidence type="ECO:0000259" key="7">
    <source>
        <dbReference type="PROSITE" id="PS50850"/>
    </source>
</evidence>
<gene>
    <name evidence="8" type="ORF">ACFOEK_16985</name>
</gene>
<evidence type="ECO:0000256" key="5">
    <source>
        <dbReference type="ARBA" id="ARBA00023136"/>
    </source>
</evidence>
<evidence type="ECO:0000313" key="9">
    <source>
        <dbReference type="Proteomes" id="UP001595476"/>
    </source>
</evidence>
<dbReference type="EMBL" id="JBHRSZ010000007">
    <property type="protein sequence ID" value="MFC3152735.1"/>
    <property type="molecule type" value="Genomic_DNA"/>
</dbReference>